<evidence type="ECO:0000259" key="6">
    <source>
        <dbReference type="PROSITE" id="PS50966"/>
    </source>
</evidence>
<dbReference type="SUPFAM" id="SSF57850">
    <property type="entry name" value="RING/U-box"/>
    <property type="match status" value="1"/>
</dbReference>
<name>A0A816VC06_9BILA</name>
<dbReference type="Gene3D" id="3.30.40.10">
    <property type="entry name" value="Zinc/RING finger domain, C3HC4 (zinc finger)"/>
    <property type="match status" value="1"/>
</dbReference>
<evidence type="ECO:0000313" key="7">
    <source>
        <dbReference type="EMBL" id="CAF2125311.1"/>
    </source>
</evidence>
<dbReference type="PROSITE" id="PS50966">
    <property type="entry name" value="ZF_SWIM"/>
    <property type="match status" value="1"/>
</dbReference>
<sequence>MSSEARLQNSAIHENIDQLSSSSDDKQEALSSCSQHQDSIKKDILSNDRKIIFDKALGKMLIRSFYLIQHEFPSSDRFEVMNHRVRVKPLERITSFYLIQHEFPSSDRFEGLIYTYNRHRYKIIISYESSCSCKTFRKNNVCKHFLFVLKRIFNVDIHSLDIRLAIIEHHQFTNADLEYIFQGQVRRLCSVASPLLQLDTKENLVLSFKRQSIDFEDVCPICFERLIIKDKKLITCFYSCGKSLHKNCMNNWKHIKGKATNCPYCQVHWIDPSAAQKTVLDYYAKRAHPIEKREKYFLCCLYTPPDGS</sequence>
<proteinExistence type="predicted"/>
<protein>
    <recommendedName>
        <fullName evidence="9">SWIM-type domain-containing protein</fullName>
    </recommendedName>
</protein>
<dbReference type="InterPro" id="IPR001841">
    <property type="entry name" value="Znf_RING"/>
</dbReference>
<feature type="domain" description="RING-type" evidence="5">
    <location>
        <begin position="219"/>
        <end position="266"/>
    </location>
</feature>
<dbReference type="InterPro" id="IPR013083">
    <property type="entry name" value="Znf_RING/FYVE/PHD"/>
</dbReference>
<dbReference type="PANTHER" id="PTHR21540">
    <property type="entry name" value="RING FINGER AND SWIM DOMAIN-CONTAINING PROTEIN 2"/>
    <property type="match status" value="1"/>
</dbReference>
<evidence type="ECO:0000256" key="1">
    <source>
        <dbReference type="ARBA" id="ARBA00022771"/>
    </source>
</evidence>
<evidence type="ECO:0000256" key="4">
    <source>
        <dbReference type="SAM" id="MobiDB-lite"/>
    </source>
</evidence>
<dbReference type="GO" id="GO:0061630">
    <property type="term" value="F:ubiquitin protein ligase activity"/>
    <property type="evidence" value="ECO:0007669"/>
    <property type="project" value="InterPro"/>
</dbReference>
<feature type="compositionally biased region" description="Polar residues" evidence="4">
    <location>
        <begin position="1"/>
        <end position="22"/>
    </location>
</feature>
<evidence type="ECO:0008006" key="9">
    <source>
        <dbReference type="Google" id="ProtNLM"/>
    </source>
</evidence>
<keyword evidence="1 3" id="KW-0479">Metal-binding</keyword>
<dbReference type="InterPro" id="IPR039903">
    <property type="entry name" value="Zswim2"/>
</dbReference>
<evidence type="ECO:0000256" key="2">
    <source>
        <dbReference type="ARBA" id="ARBA00022833"/>
    </source>
</evidence>
<evidence type="ECO:0000259" key="5">
    <source>
        <dbReference type="PROSITE" id="PS50089"/>
    </source>
</evidence>
<comment type="caution">
    <text evidence="7">The sequence shown here is derived from an EMBL/GenBank/DDBJ whole genome shotgun (WGS) entry which is preliminary data.</text>
</comment>
<evidence type="ECO:0000256" key="3">
    <source>
        <dbReference type="PROSITE-ProRule" id="PRU00175"/>
    </source>
</evidence>
<evidence type="ECO:0000313" key="8">
    <source>
        <dbReference type="Proteomes" id="UP000663824"/>
    </source>
</evidence>
<dbReference type="AlphaFoldDB" id="A0A816VC06"/>
<keyword evidence="2" id="KW-0862">Zinc</keyword>
<organism evidence="7 8">
    <name type="scientific">Rotaria magnacalcarata</name>
    <dbReference type="NCBI Taxonomy" id="392030"/>
    <lineage>
        <taxon>Eukaryota</taxon>
        <taxon>Metazoa</taxon>
        <taxon>Spiralia</taxon>
        <taxon>Gnathifera</taxon>
        <taxon>Rotifera</taxon>
        <taxon>Eurotatoria</taxon>
        <taxon>Bdelloidea</taxon>
        <taxon>Philodinida</taxon>
        <taxon>Philodinidae</taxon>
        <taxon>Rotaria</taxon>
    </lineage>
</organism>
<dbReference type="GO" id="GO:0008270">
    <property type="term" value="F:zinc ion binding"/>
    <property type="evidence" value="ECO:0007669"/>
    <property type="project" value="UniProtKB-KW"/>
</dbReference>
<dbReference type="EMBL" id="CAJNRE010014141">
    <property type="protein sequence ID" value="CAF2125311.1"/>
    <property type="molecule type" value="Genomic_DNA"/>
</dbReference>
<keyword evidence="1 3" id="KW-0863">Zinc-finger</keyword>
<dbReference type="Proteomes" id="UP000663824">
    <property type="component" value="Unassembled WGS sequence"/>
</dbReference>
<dbReference type="InterPro" id="IPR007527">
    <property type="entry name" value="Znf_SWIM"/>
</dbReference>
<accession>A0A816VC06</accession>
<dbReference type="PROSITE" id="PS50089">
    <property type="entry name" value="ZF_RING_2"/>
    <property type="match status" value="1"/>
</dbReference>
<feature type="domain" description="SWIM-type" evidence="6">
    <location>
        <begin position="121"/>
        <end position="153"/>
    </location>
</feature>
<gene>
    <name evidence="7" type="ORF">MBJ925_LOCUS26659</name>
</gene>
<feature type="region of interest" description="Disordered" evidence="4">
    <location>
        <begin position="1"/>
        <end position="34"/>
    </location>
</feature>
<reference evidence="7" key="1">
    <citation type="submission" date="2021-02" db="EMBL/GenBank/DDBJ databases">
        <authorList>
            <person name="Nowell W R."/>
        </authorList>
    </citation>
    <scope>NUCLEOTIDE SEQUENCE</scope>
</reference>